<name>A0A383C5D3_9ZZZZ</name>
<feature type="coiled-coil region" evidence="1">
    <location>
        <begin position="135"/>
        <end position="162"/>
    </location>
</feature>
<dbReference type="EMBL" id="UINC01205588">
    <property type="protein sequence ID" value="SVE26828.1"/>
    <property type="molecule type" value="Genomic_DNA"/>
</dbReference>
<protein>
    <submittedName>
        <fullName evidence="2">Uncharacterized protein</fullName>
    </submittedName>
</protein>
<feature type="non-terminal residue" evidence="2">
    <location>
        <position position="192"/>
    </location>
</feature>
<dbReference type="AlphaFoldDB" id="A0A383C5D3"/>
<evidence type="ECO:0000313" key="2">
    <source>
        <dbReference type="EMBL" id="SVE26828.1"/>
    </source>
</evidence>
<organism evidence="2">
    <name type="scientific">marine metagenome</name>
    <dbReference type="NCBI Taxonomy" id="408172"/>
    <lineage>
        <taxon>unclassified sequences</taxon>
        <taxon>metagenomes</taxon>
        <taxon>ecological metagenomes</taxon>
    </lineage>
</organism>
<accession>A0A383C5D3</accession>
<proteinExistence type="predicted"/>
<keyword evidence="1" id="KW-0175">Coiled coil</keyword>
<sequence>MKKIFTMILLSFFYCSSSFSESYYFKDCKISNAVTANYIINLKKNIIEVELKAINGTVQNFSDKIKSIEKDKIVSEKIKSAKGEDLYYQYFLNSKLESVTKLLFKKVSGVDMEVFNLSEKRKTHCAVIKADWDKLKIKEAKISKEQKEISEAQKKIKKEQSSLVKCQGNNYKQWTNCKGLYKSETGHKYNGL</sequence>
<reference evidence="2" key="1">
    <citation type="submission" date="2018-05" db="EMBL/GenBank/DDBJ databases">
        <authorList>
            <person name="Lanie J.A."/>
            <person name="Ng W.-L."/>
            <person name="Kazmierczak K.M."/>
            <person name="Andrzejewski T.M."/>
            <person name="Davidsen T.M."/>
            <person name="Wayne K.J."/>
            <person name="Tettelin H."/>
            <person name="Glass J.I."/>
            <person name="Rusch D."/>
            <person name="Podicherti R."/>
            <person name="Tsui H.-C.T."/>
            <person name="Winkler M.E."/>
        </authorList>
    </citation>
    <scope>NUCLEOTIDE SEQUENCE</scope>
</reference>
<evidence type="ECO:0000256" key="1">
    <source>
        <dbReference type="SAM" id="Coils"/>
    </source>
</evidence>
<gene>
    <name evidence="2" type="ORF">METZ01_LOCUS479682</name>
</gene>